<dbReference type="SMART" id="SM00636">
    <property type="entry name" value="Glyco_18"/>
    <property type="match status" value="1"/>
</dbReference>
<dbReference type="GO" id="GO:0006032">
    <property type="term" value="P:chitin catabolic process"/>
    <property type="evidence" value="ECO:0007669"/>
    <property type="project" value="UniProtKB-ARBA"/>
</dbReference>
<dbReference type="GO" id="GO:0008061">
    <property type="term" value="F:chitin binding"/>
    <property type="evidence" value="ECO:0007669"/>
    <property type="project" value="InterPro"/>
</dbReference>
<dbReference type="EMBL" id="JABSTR010000005">
    <property type="protein sequence ID" value="KAH9370442.1"/>
    <property type="molecule type" value="Genomic_DNA"/>
</dbReference>
<keyword evidence="7" id="KW-1185">Reference proteome</keyword>
<evidence type="ECO:0000256" key="3">
    <source>
        <dbReference type="RuleBase" id="RU000489"/>
    </source>
</evidence>
<dbReference type="Proteomes" id="UP000821853">
    <property type="component" value="Chromosome 3"/>
</dbReference>
<keyword evidence="1 3" id="KW-0378">Hydrolase</keyword>
<comment type="similarity">
    <text evidence="4">Belongs to the glycosyl hydrolase 18 family.</text>
</comment>
<gene>
    <name evidence="6" type="ORF">HPB48_022589</name>
</gene>
<dbReference type="GO" id="GO:0004568">
    <property type="term" value="F:chitinase activity"/>
    <property type="evidence" value="ECO:0007669"/>
    <property type="project" value="UniProtKB-ARBA"/>
</dbReference>
<reference evidence="6 7" key="1">
    <citation type="journal article" date="2020" name="Cell">
        <title>Large-Scale Comparative Analyses of Tick Genomes Elucidate Their Genetic Diversity and Vector Capacities.</title>
        <authorList>
            <consortium name="Tick Genome and Microbiome Consortium (TIGMIC)"/>
            <person name="Jia N."/>
            <person name="Wang J."/>
            <person name="Shi W."/>
            <person name="Du L."/>
            <person name="Sun Y."/>
            <person name="Zhan W."/>
            <person name="Jiang J.F."/>
            <person name="Wang Q."/>
            <person name="Zhang B."/>
            <person name="Ji P."/>
            <person name="Bell-Sakyi L."/>
            <person name="Cui X.M."/>
            <person name="Yuan T.T."/>
            <person name="Jiang B.G."/>
            <person name="Yang W.F."/>
            <person name="Lam T.T."/>
            <person name="Chang Q.C."/>
            <person name="Ding S.J."/>
            <person name="Wang X.J."/>
            <person name="Zhu J.G."/>
            <person name="Ruan X.D."/>
            <person name="Zhao L."/>
            <person name="Wei J.T."/>
            <person name="Ye R.Z."/>
            <person name="Que T.C."/>
            <person name="Du C.H."/>
            <person name="Zhou Y.H."/>
            <person name="Cheng J.X."/>
            <person name="Dai P.F."/>
            <person name="Guo W.B."/>
            <person name="Han X.H."/>
            <person name="Huang E.J."/>
            <person name="Li L.F."/>
            <person name="Wei W."/>
            <person name="Gao Y.C."/>
            <person name="Liu J.Z."/>
            <person name="Shao H.Z."/>
            <person name="Wang X."/>
            <person name="Wang C.C."/>
            <person name="Yang T.C."/>
            <person name="Huo Q.B."/>
            <person name="Li W."/>
            <person name="Chen H.Y."/>
            <person name="Chen S.E."/>
            <person name="Zhou L.G."/>
            <person name="Ni X.B."/>
            <person name="Tian J.H."/>
            <person name="Sheng Y."/>
            <person name="Liu T."/>
            <person name="Pan Y.S."/>
            <person name="Xia L.Y."/>
            <person name="Li J."/>
            <person name="Zhao F."/>
            <person name="Cao W.C."/>
        </authorList>
    </citation>
    <scope>NUCLEOTIDE SEQUENCE [LARGE SCALE GENOMIC DNA]</scope>
    <source>
        <strain evidence="6">HaeL-2018</strain>
    </source>
</reference>
<evidence type="ECO:0000313" key="7">
    <source>
        <dbReference type="Proteomes" id="UP000821853"/>
    </source>
</evidence>
<evidence type="ECO:0000256" key="4">
    <source>
        <dbReference type="RuleBase" id="RU004453"/>
    </source>
</evidence>
<dbReference type="OrthoDB" id="6489371at2759"/>
<feature type="domain" description="GH18" evidence="5">
    <location>
        <begin position="38"/>
        <end position="204"/>
    </location>
</feature>
<dbReference type="InterPro" id="IPR017853">
    <property type="entry name" value="GH"/>
</dbReference>
<evidence type="ECO:0000256" key="1">
    <source>
        <dbReference type="ARBA" id="ARBA00022801"/>
    </source>
</evidence>
<dbReference type="InterPro" id="IPR001579">
    <property type="entry name" value="Glyco_hydro_18_chit_AS"/>
</dbReference>
<dbReference type="OMA" id="VKYSQMA"/>
<dbReference type="InterPro" id="IPR050314">
    <property type="entry name" value="Glycosyl_Hydrlase_18"/>
</dbReference>
<dbReference type="VEuPathDB" id="VectorBase:HLOH_060331"/>
<dbReference type="SUPFAM" id="SSF51445">
    <property type="entry name" value="(Trans)glycosidases"/>
    <property type="match status" value="1"/>
</dbReference>
<sequence length="204" mass="22437">MTADKTQVLAHRGYRSKSSNSDGAVVFSAVADGATKNQVFLCYWGSWSHYRDGAGKFSVDNIDASLCTHLVYAFAKLDNGVIAAFDPYLDLKDNYGLGMYEKVNQLKVAHPHLKTLLAIGGWNEGSVKYSQMASTPAGRQRFAQSVVAFLDKYGFDGLDFDWEYPAARGGVPQDKENFVLLLQELRSVLEPKGRLLTAAVSADR</sequence>
<comment type="caution">
    <text evidence="6">The sequence shown here is derived from an EMBL/GenBank/DDBJ whole genome shotgun (WGS) entry which is preliminary data.</text>
</comment>
<evidence type="ECO:0000313" key="6">
    <source>
        <dbReference type="EMBL" id="KAH9370442.1"/>
    </source>
</evidence>
<dbReference type="AlphaFoldDB" id="A0A9J6G4L0"/>
<name>A0A9J6G4L0_HAELO</name>
<evidence type="ECO:0000259" key="5">
    <source>
        <dbReference type="PROSITE" id="PS51910"/>
    </source>
</evidence>
<dbReference type="GO" id="GO:0005975">
    <property type="term" value="P:carbohydrate metabolic process"/>
    <property type="evidence" value="ECO:0007669"/>
    <property type="project" value="InterPro"/>
</dbReference>
<evidence type="ECO:0000256" key="2">
    <source>
        <dbReference type="ARBA" id="ARBA00023295"/>
    </source>
</evidence>
<protein>
    <recommendedName>
        <fullName evidence="5">GH18 domain-containing protein</fullName>
    </recommendedName>
</protein>
<proteinExistence type="inferred from homology"/>
<dbReference type="Gene3D" id="3.20.20.80">
    <property type="entry name" value="Glycosidases"/>
    <property type="match status" value="1"/>
</dbReference>
<dbReference type="GO" id="GO:0005576">
    <property type="term" value="C:extracellular region"/>
    <property type="evidence" value="ECO:0007669"/>
    <property type="project" value="TreeGrafter"/>
</dbReference>
<dbReference type="InterPro" id="IPR011583">
    <property type="entry name" value="Chitinase_II/V-like_cat"/>
</dbReference>
<dbReference type="PROSITE" id="PS51910">
    <property type="entry name" value="GH18_2"/>
    <property type="match status" value="1"/>
</dbReference>
<accession>A0A9J6G4L0</accession>
<dbReference type="PANTHER" id="PTHR11177:SF360">
    <property type="entry name" value="CHITINASE 4-RELATED"/>
    <property type="match status" value="1"/>
</dbReference>
<dbReference type="PANTHER" id="PTHR11177">
    <property type="entry name" value="CHITINASE"/>
    <property type="match status" value="1"/>
</dbReference>
<dbReference type="Pfam" id="PF00704">
    <property type="entry name" value="Glyco_hydro_18"/>
    <property type="match status" value="1"/>
</dbReference>
<dbReference type="PROSITE" id="PS01095">
    <property type="entry name" value="GH18_1"/>
    <property type="match status" value="1"/>
</dbReference>
<organism evidence="6 7">
    <name type="scientific">Haemaphysalis longicornis</name>
    <name type="common">Bush tick</name>
    <dbReference type="NCBI Taxonomy" id="44386"/>
    <lineage>
        <taxon>Eukaryota</taxon>
        <taxon>Metazoa</taxon>
        <taxon>Ecdysozoa</taxon>
        <taxon>Arthropoda</taxon>
        <taxon>Chelicerata</taxon>
        <taxon>Arachnida</taxon>
        <taxon>Acari</taxon>
        <taxon>Parasitiformes</taxon>
        <taxon>Ixodida</taxon>
        <taxon>Ixodoidea</taxon>
        <taxon>Ixodidae</taxon>
        <taxon>Haemaphysalinae</taxon>
        <taxon>Haemaphysalis</taxon>
    </lineage>
</organism>
<keyword evidence="2 3" id="KW-0326">Glycosidase</keyword>
<dbReference type="InterPro" id="IPR001223">
    <property type="entry name" value="Glyco_hydro18_cat"/>
</dbReference>